<dbReference type="CDD" id="cd06257">
    <property type="entry name" value="DnaJ"/>
    <property type="match status" value="1"/>
</dbReference>
<dbReference type="InterPro" id="IPR001623">
    <property type="entry name" value="DnaJ_domain"/>
</dbReference>
<dbReference type="PANTHER" id="PTHR45090">
    <property type="entry name" value="CHAPERONE PROTEIN DNAJ 20 CHLOROPLASTIC"/>
    <property type="match status" value="1"/>
</dbReference>
<feature type="domain" description="J" evidence="1">
    <location>
        <begin position="9"/>
        <end position="78"/>
    </location>
</feature>
<reference evidence="2" key="1">
    <citation type="submission" date="2024-01" db="EMBL/GenBank/DDBJ databases">
        <title>Sequencing the genomes of a sandfly, Sergentomyia squamirostris, and its two endosymbionts.</title>
        <authorList>
            <person name="Itokawa K."/>
            <person name="Sanjoba C."/>
        </authorList>
    </citation>
    <scope>NUCLEOTIDE SEQUENCE</scope>
    <source>
        <strain evidence="2">WSSQ</strain>
    </source>
</reference>
<dbReference type="PROSITE" id="PS50076">
    <property type="entry name" value="DNAJ_2"/>
    <property type="match status" value="1"/>
</dbReference>
<proteinExistence type="predicted"/>
<gene>
    <name evidence="2" type="ORF">DMENIID0003_06930</name>
</gene>
<organism evidence="2">
    <name type="scientific">Wolbachia endosymbiont of Sergentomyia squamirostris</name>
    <dbReference type="NCBI Taxonomy" id="3113640"/>
    <lineage>
        <taxon>Bacteria</taxon>
        <taxon>Pseudomonadati</taxon>
        <taxon>Pseudomonadota</taxon>
        <taxon>Alphaproteobacteria</taxon>
        <taxon>Rickettsiales</taxon>
        <taxon>Anaplasmataceae</taxon>
        <taxon>Wolbachieae</taxon>
        <taxon>Wolbachia</taxon>
    </lineage>
</organism>
<name>A0AAT9GD36_9RICK</name>
<dbReference type="AlphaFoldDB" id="A0AAT9GD36"/>
<dbReference type="EMBL" id="AP029172">
    <property type="protein sequence ID" value="BFD47619.1"/>
    <property type="molecule type" value="Genomic_DNA"/>
</dbReference>
<dbReference type="Gene3D" id="1.10.287.110">
    <property type="entry name" value="DnaJ domain"/>
    <property type="match status" value="1"/>
</dbReference>
<dbReference type="InterPro" id="IPR053232">
    <property type="entry name" value="DnaJ_C/III_chloroplastic"/>
</dbReference>
<dbReference type="SUPFAM" id="SSF46565">
    <property type="entry name" value="Chaperone J-domain"/>
    <property type="match status" value="1"/>
</dbReference>
<evidence type="ECO:0000313" key="2">
    <source>
        <dbReference type="EMBL" id="BFD47619.1"/>
    </source>
</evidence>
<accession>A0AAT9GD36</accession>
<dbReference type="SMART" id="SM00271">
    <property type="entry name" value="DnaJ"/>
    <property type="match status" value="1"/>
</dbReference>
<dbReference type="PANTHER" id="PTHR45090:SF4">
    <property type="entry name" value="J DOMAIN-CONTAINING PROTEIN"/>
    <property type="match status" value="1"/>
</dbReference>
<evidence type="ECO:0000259" key="1">
    <source>
        <dbReference type="PROSITE" id="PS50076"/>
    </source>
</evidence>
<sequence length="233" mass="26926">MSKKTMLANCYDLLKVKQSATLGEIKEAYKKLSKEYDAYVSLEGDELIERTSEWIRIQEAYNVLSDLVKEREIISHPTFVVQSMTIDSIKKNKECGKLALEILNVMAYFNSYDLPEAILLGLIYRDSSLAVLLASSVDLLVEYGMIYQTEYMLSIDKQTQSNVRLMLKRQGEHKAVLCRALKLLEEVIKDGILDMKLFSLHAEHVFDYANEYPELEEKCERILNFLSDNNNRM</sequence>
<dbReference type="PRINTS" id="PR00625">
    <property type="entry name" value="JDOMAIN"/>
</dbReference>
<dbReference type="InterPro" id="IPR036869">
    <property type="entry name" value="J_dom_sf"/>
</dbReference>
<dbReference type="Pfam" id="PF00226">
    <property type="entry name" value="DnaJ"/>
    <property type="match status" value="1"/>
</dbReference>
<protein>
    <recommendedName>
        <fullName evidence="1">J domain-containing protein</fullName>
    </recommendedName>
</protein>